<dbReference type="SUPFAM" id="SSF51905">
    <property type="entry name" value="FAD/NAD(P)-binding domain"/>
    <property type="match status" value="1"/>
</dbReference>
<keyword evidence="7" id="KW-1185">Reference proteome</keyword>
<dbReference type="Pfam" id="PF03486">
    <property type="entry name" value="HI0933_like"/>
    <property type="match status" value="1"/>
</dbReference>
<evidence type="ECO:0000313" key="6">
    <source>
        <dbReference type="EMBL" id="RBM07078.1"/>
    </source>
</evidence>
<accession>A0A365YXP6</accession>
<keyword evidence="3" id="KW-0274">FAD</keyword>
<organism evidence="6 7">
    <name type="scientific">Novacetimonas cocois</name>
    <dbReference type="NCBI Taxonomy" id="1747507"/>
    <lineage>
        <taxon>Bacteria</taxon>
        <taxon>Pseudomonadati</taxon>
        <taxon>Pseudomonadota</taxon>
        <taxon>Alphaproteobacteria</taxon>
        <taxon>Acetobacterales</taxon>
        <taxon>Acetobacteraceae</taxon>
        <taxon>Novacetimonas</taxon>
    </lineage>
</organism>
<evidence type="ECO:0000256" key="1">
    <source>
        <dbReference type="ARBA" id="ARBA00001974"/>
    </source>
</evidence>
<dbReference type="InterPro" id="IPR004792">
    <property type="entry name" value="BaiN-like"/>
</dbReference>
<dbReference type="NCBIfam" id="TIGR00275">
    <property type="entry name" value="aminoacetone oxidase family FAD-binding enzyme"/>
    <property type="match status" value="1"/>
</dbReference>
<gene>
    <name evidence="6" type="ORF">NJLHNGOC_08120</name>
</gene>
<dbReference type="InterPro" id="IPR023166">
    <property type="entry name" value="BaiN-like_dom_sf"/>
</dbReference>
<dbReference type="Gene3D" id="1.10.8.260">
    <property type="entry name" value="HI0933 insert domain-like"/>
    <property type="match status" value="1"/>
</dbReference>
<feature type="domain" description="RsdA/BaiN/AoA(So)-like Rossmann fold-like" evidence="4">
    <location>
        <begin position="8"/>
        <end position="402"/>
    </location>
</feature>
<comment type="cofactor">
    <cofactor evidence="1">
        <name>FAD</name>
        <dbReference type="ChEBI" id="CHEBI:57692"/>
    </cofactor>
</comment>
<dbReference type="PRINTS" id="PR00411">
    <property type="entry name" value="PNDRDTASEI"/>
</dbReference>
<evidence type="ECO:0000259" key="5">
    <source>
        <dbReference type="Pfam" id="PF22780"/>
    </source>
</evidence>
<dbReference type="Pfam" id="PF22780">
    <property type="entry name" value="HI0933_like_1st"/>
    <property type="match status" value="1"/>
</dbReference>
<feature type="domain" description="RsdA/BaiN/AoA(So)-like insert" evidence="5">
    <location>
        <begin position="193"/>
        <end position="349"/>
    </location>
</feature>
<dbReference type="Gene3D" id="2.40.30.10">
    <property type="entry name" value="Translation factors"/>
    <property type="match status" value="1"/>
</dbReference>
<dbReference type="OrthoDB" id="9773233at2"/>
<evidence type="ECO:0000259" key="4">
    <source>
        <dbReference type="Pfam" id="PF03486"/>
    </source>
</evidence>
<dbReference type="PRINTS" id="PR00368">
    <property type="entry name" value="FADPNR"/>
</dbReference>
<evidence type="ECO:0000256" key="3">
    <source>
        <dbReference type="ARBA" id="ARBA00022827"/>
    </source>
</evidence>
<dbReference type="InterPro" id="IPR036188">
    <property type="entry name" value="FAD/NAD-bd_sf"/>
</dbReference>
<dbReference type="AlphaFoldDB" id="A0A365YXP6"/>
<comment type="caution">
    <text evidence="6">The sequence shown here is derived from an EMBL/GenBank/DDBJ whole genome shotgun (WGS) entry which is preliminary data.</text>
</comment>
<dbReference type="PANTHER" id="PTHR42887">
    <property type="entry name" value="OS12G0638800 PROTEIN"/>
    <property type="match status" value="1"/>
</dbReference>
<sequence>MNRADALDAVILGAGAAGMMAAATAGQGGCRVAVLDHAAQPGRKILISGGGRCNFTHLDSGPGMFLSANPHFAKSALARYTPADFLELVKRHRIAWHAKTPGQLFCDRSASEIVGMLVRECQQGNVAMHLSNRIIAVRRDADGIFVVETDRMVLQARAIVLATGGLSIPKLGATGLSHDVARRFGLKIVEPAPALVPLTFGPRDREWMTGLAGVSMEIGAKCHVSQGRRGRDIVFRDGMLFTHRGLSGPAILQASSYWSPGASLDIDCLPGRDAARCLRELKKARPRMGGAAMLASLLPQRLAHLLAAHHLPDGPVGEMPDSVLDALAGLLSSWRLMPTGSEGYAKAEVTRGGIDTAGLSSQTMEARDVPGLFAVGEAVDVTGWLGGHNFQWAWSSGHAAGRALAERALAERTLAERRD</sequence>
<dbReference type="Proteomes" id="UP000252680">
    <property type="component" value="Unassembled WGS sequence"/>
</dbReference>
<dbReference type="EMBL" id="QEXL01000009">
    <property type="protein sequence ID" value="RBM07078.1"/>
    <property type="molecule type" value="Genomic_DNA"/>
</dbReference>
<dbReference type="InterPro" id="IPR057661">
    <property type="entry name" value="RsdA/BaiN/AoA(So)_Rossmann"/>
</dbReference>
<dbReference type="InterPro" id="IPR055178">
    <property type="entry name" value="RsdA/BaiN/AoA(So)-like_dom"/>
</dbReference>
<proteinExistence type="predicted"/>
<dbReference type="SUPFAM" id="SSF160996">
    <property type="entry name" value="HI0933 insert domain-like"/>
    <property type="match status" value="1"/>
</dbReference>
<evidence type="ECO:0000256" key="2">
    <source>
        <dbReference type="ARBA" id="ARBA00022630"/>
    </source>
</evidence>
<protein>
    <submittedName>
        <fullName evidence="6">Aminoacetone oxidase family FAD-binding enzyme</fullName>
    </submittedName>
</protein>
<dbReference type="PANTHER" id="PTHR42887:SF2">
    <property type="entry name" value="OS12G0638800 PROTEIN"/>
    <property type="match status" value="1"/>
</dbReference>
<dbReference type="Gene3D" id="3.50.50.60">
    <property type="entry name" value="FAD/NAD(P)-binding domain"/>
    <property type="match status" value="1"/>
</dbReference>
<evidence type="ECO:0000313" key="7">
    <source>
        <dbReference type="Proteomes" id="UP000252680"/>
    </source>
</evidence>
<reference evidence="6 7" key="1">
    <citation type="submission" date="2018-05" db="EMBL/GenBank/DDBJ databases">
        <title>Komagataeibacter cocois sp. nov., for a novel cellulose- producing strain isolated from coconut milk.</title>
        <authorList>
            <person name="Liu L."/>
            <person name="Wang Y."/>
            <person name="Liu S."/>
            <person name="Bi J."/>
            <person name="Chen H."/>
            <person name="Deng J."/>
            <person name="Zhang C."/>
            <person name="Hu Q."/>
            <person name="Li C."/>
        </authorList>
    </citation>
    <scope>NUCLEOTIDE SEQUENCE [LARGE SCALE GENOMIC DNA]</scope>
    <source>
        <strain evidence="6 7">WE7</strain>
    </source>
</reference>
<name>A0A365YXP6_9PROT</name>
<keyword evidence="2" id="KW-0285">Flavoprotein</keyword>
<dbReference type="RefSeq" id="WP_113595925.1">
    <property type="nucleotide sequence ID" value="NZ_QEXL01000009.1"/>
</dbReference>